<dbReference type="EMBL" id="AP028055">
    <property type="protein sequence ID" value="BEG99597.1"/>
    <property type="molecule type" value="Genomic_DNA"/>
</dbReference>
<dbReference type="PANTHER" id="PTHR33258:SF1">
    <property type="entry name" value="TRANSPOSASE INSL FOR INSERTION SEQUENCE ELEMENT IS186A-RELATED"/>
    <property type="match status" value="1"/>
</dbReference>
<dbReference type="InterPro" id="IPR002559">
    <property type="entry name" value="Transposase_11"/>
</dbReference>
<reference evidence="2 3" key="1">
    <citation type="submission" date="2023-04" db="EMBL/GenBank/DDBJ databases">
        <title>Draft genome sequence of acteroides sedimenti strain YN3PY1.</title>
        <authorList>
            <person name="Yoshida N."/>
        </authorList>
    </citation>
    <scope>NUCLEOTIDE SEQUENCE [LARGE SCALE GENOMIC DNA]</scope>
    <source>
        <strain evidence="2 3">YN3PY1</strain>
    </source>
</reference>
<name>A0ABM8IHM2_9BACE</name>
<dbReference type="InterPro" id="IPR012337">
    <property type="entry name" value="RNaseH-like_sf"/>
</dbReference>
<dbReference type="Proteomes" id="UP001496674">
    <property type="component" value="Chromosome"/>
</dbReference>
<accession>A0ABM8IHM2</accession>
<proteinExistence type="predicted"/>
<dbReference type="RefSeq" id="WP_353330268.1">
    <property type="nucleotide sequence ID" value="NZ_AP028055.1"/>
</dbReference>
<evidence type="ECO:0000259" key="1">
    <source>
        <dbReference type="Pfam" id="PF01609"/>
    </source>
</evidence>
<sequence>MRGLEILGVGLIDADINECVLLYTVQTPDPNTLHTANWMLVDWYLFALEKEKEILLNQSKHVVADAWFAKSTFVNGLDSLGFLLISRFRDDANLMYITTAERTGKKGRPKKFDGKIDFKNLELTRFEKVEMDLEDEFYTAIVHSKALNKAVRIVIRKTQNGKSHKIYFSTDTTLSGKDVVELYRTRFQIEFCFKWIKQHLHIKTFYGTTSNAVYCQIWIAICTYILLAIAKKSLGVKENLYIFSQTIGLTLFERESINDLFNNNTNLKMQSDDNQLSLWES</sequence>
<gene>
    <name evidence="2" type="ORF">BSYN_18620</name>
</gene>
<dbReference type="Pfam" id="PF01609">
    <property type="entry name" value="DDE_Tnp_1"/>
    <property type="match status" value="1"/>
</dbReference>
<dbReference type="SUPFAM" id="SSF53098">
    <property type="entry name" value="Ribonuclease H-like"/>
    <property type="match status" value="1"/>
</dbReference>
<feature type="domain" description="Transposase IS4-like" evidence="1">
    <location>
        <begin position="52"/>
        <end position="226"/>
    </location>
</feature>
<protein>
    <recommendedName>
        <fullName evidence="1">Transposase IS4-like domain-containing protein</fullName>
    </recommendedName>
</protein>
<evidence type="ECO:0000313" key="3">
    <source>
        <dbReference type="Proteomes" id="UP001496674"/>
    </source>
</evidence>
<keyword evidence="3" id="KW-1185">Reference proteome</keyword>
<evidence type="ECO:0000313" key="2">
    <source>
        <dbReference type="EMBL" id="BEG99597.1"/>
    </source>
</evidence>
<dbReference type="PANTHER" id="PTHR33258">
    <property type="entry name" value="TRANSPOSASE INSL FOR INSERTION SEQUENCE ELEMENT IS186A-RELATED"/>
    <property type="match status" value="1"/>
</dbReference>
<organism evidence="2 3">
    <name type="scientific">Bacteroides sedimenti</name>
    <dbReference type="NCBI Taxonomy" id="2136147"/>
    <lineage>
        <taxon>Bacteria</taxon>
        <taxon>Pseudomonadati</taxon>
        <taxon>Bacteroidota</taxon>
        <taxon>Bacteroidia</taxon>
        <taxon>Bacteroidales</taxon>
        <taxon>Bacteroidaceae</taxon>
        <taxon>Bacteroides</taxon>
    </lineage>
</organism>